<sequence>MLRGIDLRGIEIDPIGRIYLNFAELEFESFSSLMAEIRRIAGVTDVRTVPWMPSEREHLALSALLEALPEPVLSVDMKSKVDMANPASCQLFGQKLDRLRNHTAAQLINGFNFLRWLESEPQDSHNEHVVINGQNFLMEITPVYLQDENDQHVLTGAVVMLRSTIRMGRQLQNVAAQDVSAFSQIVAVSPK</sequence>
<dbReference type="CDD" id="cd00130">
    <property type="entry name" value="PAS"/>
    <property type="match status" value="1"/>
</dbReference>
<evidence type="ECO:0000313" key="4">
    <source>
        <dbReference type="Proteomes" id="UP000254159"/>
    </source>
</evidence>
<dbReference type="EMBL" id="UGCD01000002">
    <property type="protein sequence ID" value="STI18070.1"/>
    <property type="molecule type" value="Genomic_DNA"/>
</dbReference>
<dbReference type="AlphaFoldDB" id="A0A376RJ62"/>
<dbReference type="Pfam" id="PF13188">
    <property type="entry name" value="PAS_8"/>
    <property type="match status" value="1"/>
</dbReference>
<dbReference type="InterPro" id="IPR000014">
    <property type="entry name" value="PAS"/>
</dbReference>
<dbReference type="PROSITE" id="PS50112">
    <property type="entry name" value="PAS"/>
    <property type="match status" value="1"/>
</dbReference>
<reference evidence="3 4" key="1">
    <citation type="submission" date="2018-06" db="EMBL/GenBank/DDBJ databases">
        <authorList>
            <consortium name="Pathogen Informatics"/>
            <person name="Doyle S."/>
        </authorList>
    </citation>
    <scope>NUCLEOTIDE SEQUENCE [LARGE SCALE GENOMIC DNA]</scope>
    <source>
        <strain evidence="3 4">NCTC10865</strain>
    </source>
</reference>
<gene>
    <name evidence="3" type="primary">tyrR_3</name>
    <name evidence="3" type="ORF">NCTC10865_03392</name>
</gene>
<evidence type="ECO:0000259" key="2">
    <source>
        <dbReference type="PROSITE" id="PS51671"/>
    </source>
</evidence>
<evidence type="ECO:0000313" key="3">
    <source>
        <dbReference type="EMBL" id="STI18070.1"/>
    </source>
</evidence>
<dbReference type="GO" id="GO:0003677">
    <property type="term" value="F:DNA binding"/>
    <property type="evidence" value="ECO:0007669"/>
    <property type="project" value="UniProtKB-KW"/>
</dbReference>
<dbReference type="InterPro" id="IPR002912">
    <property type="entry name" value="ACT_dom"/>
</dbReference>
<feature type="domain" description="ACT" evidence="2">
    <location>
        <begin position="1"/>
        <end position="51"/>
    </location>
</feature>
<dbReference type="SMART" id="SM00091">
    <property type="entry name" value="PAS"/>
    <property type="match status" value="1"/>
</dbReference>
<dbReference type="InterPro" id="IPR035965">
    <property type="entry name" value="PAS-like_dom_sf"/>
</dbReference>
<organism evidence="3 4">
    <name type="scientific">Escherichia coli</name>
    <dbReference type="NCBI Taxonomy" id="562"/>
    <lineage>
        <taxon>Bacteria</taxon>
        <taxon>Pseudomonadati</taxon>
        <taxon>Pseudomonadota</taxon>
        <taxon>Gammaproteobacteria</taxon>
        <taxon>Enterobacterales</taxon>
        <taxon>Enterobacteriaceae</taxon>
        <taxon>Escherichia</taxon>
    </lineage>
</organism>
<accession>A0A376RJ62</accession>
<feature type="domain" description="PAS" evidence="1">
    <location>
        <begin position="57"/>
        <end position="93"/>
    </location>
</feature>
<name>A0A376RJ62_ECOLX</name>
<proteinExistence type="predicted"/>
<dbReference type="Gene3D" id="3.30.70.260">
    <property type="match status" value="1"/>
</dbReference>
<keyword evidence="3" id="KW-0238">DNA-binding</keyword>
<dbReference type="Proteomes" id="UP000254159">
    <property type="component" value="Unassembled WGS sequence"/>
</dbReference>
<protein>
    <submittedName>
        <fullName evidence="3">DNA-binding transcriptional regulator TyrR</fullName>
    </submittedName>
</protein>
<dbReference type="Gene3D" id="3.30.450.20">
    <property type="entry name" value="PAS domain"/>
    <property type="match status" value="1"/>
</dbReference>
<dbReference type="SUPFAM" id="SSF55785">
    <property type="entry name" value="PYP-like sensor domain (PAS domain)"/>
    <property type="match status" value="1"/>
</dbReference>
<dbReference type="PROSITE" id="PS51671">
    <property type="entry name" value="ACT"/>
    <property type="match status" value="1"/>
</dbReference>
<evidence type="ECO:0000259" key="1">
    <source>
        <dbReference type="PROSITE" id="PS50112"/>
    </source>
</evidence>